<keyword evidence="3" id="KW-1185">Reference proteome</keyword>
<dbReference type="RefSeq" id="WP_259314345.1">
    <property type="nucleotide sequence ID" value="NZ_CP087164.1"/>
</dbReference>
<proteinExistence type="predicted"/>
<dbReference type="AlphaFoldDB" id="A0A9E7BYW3"/>
<dbReference type="SUPFAM" id="SSF53850">
    <property type="entry name" value="Periplasmic binding protein-like II"/>
    <property type="match status" value="1"/>
</dbReference>
<dbReference type="PANTHER" id="PTHR10579:SF43">
    <property type="entry name" value="ZINC FINGER (C3HC4-TYPE RING FINGER) FAMILY PROTEIN"/>
    <property type="match status" value="1"/>
</dbReference>
<evidence type="ECO:0000313" key="3">
    <source>
        <dbReference type="Proteomes" id="UP001162834"/>
    </source>
</evidence>
<dbReference type="SUPFAM" id="SSF53300">
    <property type="entry name" value="vWA-like"/>
    <property type="match status" value="1"/>
</dbReference>
<dbReference type="EMBL" id="CP087164">
    <property type="protein sequence ID" value="UGS34681.1"/>
    <property type="molecule type" value="Genomic_DNA"/>
</dbReference>
<dbReference type="PROSITE" id="PS50234">
    <property type="entry name" value="VWFA"/>
    <property type="match status" value="1"/>
</dbReference>
<dbReference type="InterPro" id="IPR036465">
    <property type="entry name" value="vWFA_dom_sf"/>
</dbReference>
<evidence type="ECO:0000313" key="2">
    <source>
        <dbReference type="EMBL" id="UGS34681.1"/>
    </source>
</evidence>
<dbReference type="PANTHER" id="PTHR10579">
    <property type="entry name" value="CALCIUM-ACTIVATED CHLORIDE CHANNEL REGULATOR"/>
    <property type="match status" value="1"/>
</dbReference>
<dbReference type="Gene3D" id="3.40.50.410">
    <property type="entry name" value="von Willebrand factor, type A domain"/>
    <property type="match status" value="1"/>
</dbReference>
<gene>
    <name evidence="2" type="ORF">DSM104329_01062</name>
</gene>
<accession>A0A9E7BYW3</accession>
<name>A0A9E7BYW3_9ACTN</name>
<dbReference type="SMART" id="SM00327">
    <property type="entry name" value="VWA"/>
    <property type="match status" value="1"/>
</dbReference>
<dbReference type="InterPro" id="IPR002035">
    <property type="entry name" value="VWF_A"/>
</dbReference>
<dbReference type="Proteomes" id="UP001162834">
    <property type="component" value="Chromosome"/>
</dbReference>
<feature type="domain" description="VWFA" evidence="1">
    <location>
        <begin position="382"/>
        <end position="561"/>
    </location>
</feature>
<sequence>MKPASIITIVVAVIAIGAAVLLTRGGGGGGSGSTSTVDQVAPKDALKLSFVVSPEKEDLLKQSVRAFNAGDHQVGGKKVFVEMQAMNSGDAESAIARGKLQPDVWSPASGFWGRLLNLHTDRAYVADDTPSIVRTPLVIAMFEPMARALGWPGKPIGFDDIRRLALARDGWAAAGKPAYGRFKYVHTNPDSSTSGASAVAASYYAAVGKKEGLTEADVAKAAPAVKELESSIVHYGDSTLFIADQLCAGGKAYASAAAMEETTLIELNRRRNCTGGKMVAVYPSDGSFFSDSPFIVLNAPWVTAPERRAAGQLQRYLAEEIDAETAGRFGFRPGDPNIKPAGLVTQANGVDPAQPERELRLPEPKVLDSILRTWRRDRKPANVMLVIDTSGSMNDEHKLDHAKEGLKAFFRQVAPQDEIGLTKFSGDVTQLVPPARYDENKPKLDAAIRDLIPEDDTAVYDATYQAVEEVSRRADSEHINAVVVLTDGEDTASSRGAQDVEQRLREEGRAESNGVRVFTIAYGSEPNEGVLERFANASGGKPFVGDTADIEQVYRSISSFF</sequence>
<protein>
    <recommendedName>
        <fullName evidence="1">VWFA domain-containing protein</fullName>
    </recommendedName>
</protein>
<evidence type="ECO:0000259" key="1">
    <source>
        <dbReference type="PROSITE" id="PS50234"/>
    </source>
</evidence>
<reference evidence="2" key="1">
    <citation type="journal article" date="2022" name="Int. J. Syst. Evol. Microbiol.">
        <title>Pseudomonas aegrilactucae sp. nov. and Pseudomonas morbosilactucae sp. nov., pathogens causing bacterial rot of lettuce in Japan.</title>
        <authorList>
            <person name="Sawada H."/>
            <person name="Fujikawa T."/>
            <person name="Satou M."/>
        </authorList>
    </citation>
    <scope>NUCLEOTIDE SEQUENCE</scope>
    <source>
        <strain evidence="2">0166_1</strain>
    </source>
</reference>
<dbReference type="KEGG" id="sbae:DSM104329_01062"/>
<dbReference type="Pfam" id="PF00092">
    <property type="entry name" value="VWA"/>
    <property type="match status" value="1"/>
</dbReference>
<organism evidence="2 3">
    <name type="scientific">Capillimicrobium parvum</name>
    <dbReference type="NCBI Taxonomy" id="2884022"/>
    <lineage>
        <taxon>Bacteria</taxon>
        <taxon>Bacillati</taxon>
        <taxon>Actinomycetota</taxon>
        <taxon>Thermoleophilia</taxon>
        <taxon>Solirubrobacterales</taxon>
        <taxon>Capillimicrobiaceae</taxon>
        <taxon>Capillimicrobium</taxon>
    </lineage>
</organism>
<dbReference type="CDD" id="cd00198">
    <property type="entry name" value="vWFA"/>
    <property type="match status" value="1"/>
</dbReference>
<dbReference type="InterPro" id="IPR051266">
    <property type="entry name" value="CLCR"/>
</dbReference>